<dbReference type="InterPro" id="IPR003675">
    <property type="entry name" value="Rce1/LyrA-like_dom"/>
</dbReference>
<feature type="transmembrane region" description="Helical" evidence="11">
    <location>
        <begin position="12"/>
        <end position="34"/>
    </location>
</feature>
<dbReference type="GO" id="GO:0005789">
    <property type="term" value="C:endoplasmic reticulum membrane"/>
    <property type="evidence" value="ECO:0007669"/>
    <property type="project" value="UniProtKB-SubCell"/>
</dbReference>
<comment type="catalytic activity">
    <reaction evidence="9">
        <text>Hydrolyzes the peptide bond -P2-(S-farnesyl or geranylgeranyl)C-P1'-P2'-P3'-COOH where P1' and P2' are amino acids with aliphatic sidechains and P3' is any C-terminal residue.</text>
        <dbReference type="EC" id="3.4.26.1"/>
    </reaction>
</comment>
<gene>
    <name evidence="13" type="ORF">Vbra_18329</name>
</gene>
<keyword evidence="7 11" id="KW-1133">Transmembrane helix</keyword>
<dbReference type="GO" id="GO:0004222">
    <property type="term" value="F:metalloendopeptidase activity"/>
    <property type="evidence" value="ECO:0007669"/>
    <property type="project" value="InterPro"/>
</dbReference>
<dbReference type="VEuPathDB" id="CryptoDB:Vbra_18329"/>
<feature type="transmembrane region" description="Helical" evidence="11">
    <location>
        <begin position="80"/>
        <end position="104"/>
    </location>
</feature>
<feature type="domain" description="CAAX prenyl protease 2/Lysostaphin resistance protein A-like" evidence="12">
    <location>
        <begin position="149"/>
        <end position="255"/>
    </location>
</feature>
<evidence type="ECO:0000256" key="3">
    <source>
        <dbReference type="ARBA" id="ARBA00022670"/>
    </source>
</evidence>
<sequence length="312" mass="33819">MGALSLCVSPTVCILSCVLFDVWFVGGLYIWRLFGFSNSPRDRSDVILRRSISCGLACVVSAVTLLLLAKPANTATGRGVSFATLIGFGAGASWLSLLLLPVALASVLYIGLIVEATCDVLVGHPSWLEGWLKAGKQPFLPSARQSTMSLAVSFRNYIMAPFAEEFVFRACVIALFAAGGASSWQVVALSPLVFSLAHCHHYVQQHPQYGHTKALLNIAGQVLYTSVFGSAAAYVYVRTGHLVPAILLHALCNYLSIPDARWWSDPKHVHYCRRHFLVVCYGLGVVLFIVSLGPLTKGYPSMYSSYAEVHGC</sequence>
<dbReference type="InterPro" id="IPR039731">
    <property type="entry name" value="Rce1"/>
</dbReference>
<organism evidence="13 14">
    <name type="scientific">Vitrella brassicaformis (strain CCMP3155)</name>
    <dbReference type="NCBI Taxonomy" id="1169540"/>
    <lineage>
        <taxon>Eukaryota</taxon>
        <taxon>Sar</taxon>
        <taxon>Alveolata</taxon>
        <taxon>Colpodellida</taxon>
        <taxon>Vitrellaceae</taxon>
        <taxon>Vitrella</taxon>
    </lineage>
</organism>
<dbReference type="GO" id="GO:0071586">
    <property type="term" value="P:CAAX-box protein processing"/>
    <property type="evidence" value="ECO:0007669"/>
    <property type="project" value="InterPro"/>
</dbReference>
<evidence type="ECO:0000256" key="6">
    <source>
        <dbReference type="ARBA" id="ARBA00022824"/>
    </source>
</evidence>
<keyword evidence="14" id="KW-1185">Reference proteome</keyword>
<evidence type="ECO:0000256" key="7">
    <source>
        <dbReference type="ARBA" id="ARBA00022989"/>
    </source>
</evidence>
<evidence type="ECO:0000313" key="14">
    <source>
        <dbReference type="Proteomes" id="UP000041254"/>
    </source>
</evidence>
<keyword evidence="4 11" id="KW-0812">Transmembrane</keyword>
<dbReference type="Pfam" id="PF02517">
    <property type="entry name" value="Rce1-like"/>
    <property type="match status" value="1"/>
</dbReference>
<keyword evidence="5" id="KW-0378">Hydrolase</keyword>
<dbReference type="OrthoDB" id="433157at2759"/>
<keyword evidence="3" id="KW-0645">Protease</keyword>
<evidence type="ECO:0000256" key="11">
    <source>
        <dbReference type="SAM" id="Phobius"/>
    </source>
</evidence>
<feature type="transmembrane region" description="Helical" evidence="11">
    <location>
        <begin position="214"/>
        <end position="236"/>
    </location>
</feature>
<keyword evidence="8 11" id="KW-0472">Membrane</keyword>
<dbReference type="OMA" id="HSFCNWC"/>
<dbReference type="EC" id="3.4.26.1" evidence="10"/>
<comment type="similarity">
    <text evidence="2">Belongs to the peptidase U48 family.</text>
</comment>
<dbReference type="AlphaFoldDB" id="A0A0G4GQC6"/>
<protein>
    <recommendedName>
        <fullName evidence="10">intramembrane prenyl-peptidase Rce1</fullName>
        <ecNumber evidence="10">3.4.26.1</ecNumber>
    </recommendedName>
</protein>
<dbReference type="EMBL" id="CDMY01000759">
    <property type="protein sequence ID" value="CEM32651.1"/>
    <property type="molecule type" value="Genomic_DNA"/>
</dbReference>
<keyword evidence="6" id="KW-0256">Endoplasmic reticulum</keyword>
<evidence type="ECO:0000256" key="9">
    <source>
        <dbReference type="ARBA" id="ARBA00047280"/>
    </source>
</evidence>
<feature type="transmembrane region" description="Helical" evidence="11">
    <location>
        <begin position="166"/>
        <end position="194"/>
    </location>
</feature>
<evidence type="ECO:0000313" key="13">
    <source>
        <dbReference type="EMBL" id="CEM32651.1"/>
    </source>
</evidence>
<feature type="transmembrane region" description="Helical" evidence="11">
    <location>
        <begin position="275"/>
        <end position="295"/>
    </location>
</feature>
<accession>A0A0G4GQC6</accession>
<comment type="subcellular location">
    <subcellularLocation>
        <location evidence="1">Endoplasmic reticulum membrane</location>
        <topology evidence="1">Multi-pass membrane protein</topology>
    </subcellularLocation>
</comment>
<evidence type="ECO:0000256" key="10">
    <source>
        <dbReference type="ARBA" id="ARBA00049729"/>
    </source>
</evidence>
<dbReference type="STRING" id="1169540.A0A0G4GQC6"/>
<evidence type="ECO:0000256" key="2">
    <source>
        <dbReference type="ARBA" id="ARBA00006897"/>
    </source>
</evidence>
<dbReference type="InParanoid" id="A0A0G4GQC6"/>
<feature type="transmembrane region" description="Helical" evidence="11">
    <location>
        <begin position="46"/>
        <end position="68"/>
    </location>
</feature>
<evidence type="ECO:0000259" key="12">
    <source>
        <dbReference type="Pfam" id="PF02517"/>
    </source>
</evidence>
<proteinExistence type="inferred from homology"/>
<dbReference type="Proteomes" id="UP000041254">
    <property type="component" value="Unassembled WGS sequence"/>
</dbReference>
<reference evidence="13 14" key="1">
    <citation type="submission" date="2014-11" db="EMBL/GenBank/DDBJ databases">
        <authorList>
            <person name="Zhu J."/>
            <person name="Qi W."/>
            <person name="Song R."/>
        </authorList>
    </citation>
    <scope>NUCLEOTIDE SEQUENCE [LARGE SCALE GENOMIC DNA]</scope>
</reference>
<dbReference type="PANTHER" id="PTHR13046">
    <property type="entry name" value="PROTEASE U48 CAAX PRENYL PROTEASE RCE1"/>
    <property type="match status" value="1"/>
</dbReference>
<evidence type="ECO:0000256" key="1">
    <source>
        <dbReference type="ARBA" id="ARBA00004477"/>
    </source>
</evidence>
<evidence type="ECO:0000256" key="4">
    <source>
        <dbReference type="ARBA" id="ARBA00022692"/>
    </source>
</evidence>
<evidence type="ECO:0000256" key="5">
    <source>
        <dbReference type="ARBA" id="ARBA00022801"/>
    </source>
</evidence>
<evidence type="ECO:0000256" key="8">
    <source>
        <dbReference type="ARBA" id="ARBA00023136"/>
    </source>
</evidence>
<dbReference type="PANTHER" id="PTHR13046:SF0">
    <property type="entry name" value="CAAX PRENYL PROTEASE 2"/>
    <property type="match status" value="1"/>
</dbReference>
<name>A0A0G4GQC6_VITBC</name>